<dbReference type="Pfam" id="PF02556">
    <property type="entry name" value="SecB"/>
    <property type="match status" value="1"/>
</dbReference>
<evidence type="ECO:0000313" key="5">
    <source>
        <dbReference type="EMBL" id="TCO88906.1"/>
    </source>
</evidence>
<dbReference type="GO" id="GO:0015031">
    <property type="term" value="P:protein transport"/>
    <property type="evidence" value="ECO:0007669"/>
    <property type="project" value="UniProtKB-KW"/>
</dbReference>
<dbReference type="Proteomes" id="UP000295600">
    <property type="component" value="Unassembled WGS sequence"/>
</dbReference>
<evidence type="ECO:0000256" key="1">
    <source>
        <dbReference type="ARBA" id="ARBA00009990"/>
    </source>
</evidence>
<sequence>MNKAAFSLEKYIFNRVRIDFDLNKLSELEIDFKPSGSFKQMNPNSVFDLKFIFSAKDKGASESFVSVECHATFKFASNIQFNEIPSFFYANSIAIVFPYVRAFVSTITLQANVPPIVLPTMNLSSLEEPLKKHTKEVQ</sequence>
<keyword evidence="4" id="KW-0811">Translocation</keyword>
<keyword evidence="3" id="KW-0653">Protein transport</keyword>
<organism evidence="5 6">
    <name type="scientific">Prevotella heparinolytica</name>
    <dbReference type="NCBI Taxonomy" id="28113"/>
    <lineage>
        <taxon>Bacteria</taxon>
        <taxon>Pseudomonadati</taxon>
        <taxon>Bacteroidota</taxon>
        <taxon>Bacteroidia</taxon>
        <taxon>Bacteroidales</taxon>
        <taxon>Bacteroidaceae</taxon>
        <taxon>Bacteroides</taxon>
    </lineage>
</organism>
<dbReference type="GO" id="GO:0051262">
    <property type="term" value="P:protein tetramerization"/>
    <property type="evidence" value="ECO:0007669"/>
    <property type="project" value="InterPro"/>
</dbReference>
<name>A0A2R3MUP8_9BACE</name>
<evidence type="ECO:0000256" key="2">
    <source>
        <dbReference type="ARBA" id="ARBA00022448"/>
    </source>
</evidence>
<gene>
    <name evidence="5" type="ORF">EV202_12314</name>
</gene>
<comment type="similarity">
    <text evidence="1">Belongs to the SecB family.</text>
</comment>
<accession>A0A2R3MUP8</accession>
<dbReference type="GO" id="GO:0051082">
    <property type="term" value="F:unfolded protein binding"/>
    <property type="evidence" value="ECO:0007669"/>
    <property type="project" value="InterPro"/>
</dbReference>
<dbReference type="GeneID" id="94549455"/>
<proteinExistence type="inferred from homology"/>
<dbReference type="RefSeq" id="WP_106070235.1">
    <property type="nucleotide sequence ID" value="NZ_CP027234.1"/>
</dbReference>
<dbReference type="SUPFAM" id="SSF54611">
    <property type="entry name" value="SecB-like"/>
    <property type="match status" value="1"/>
</dbReference>
<dbReference type="KEGG" id="bhf:C3V43_13680"/>
<dbReference type="AlphaFoldDB" id="A0A2R3MUP8"/>
<dbReference type="InterPro" id="IPR003708">
    <property type="entry name" value="SecB"/>
</dbReference>
<dbReference type="EMBL" id="SLXB01000023">
    <property type="protein sequence ID" value="TCO88906.1"/>
    <property type="molecule type" value="Genomic_DNA"/>
</dbReference>
<protein>
    <submittedName>
        <fullName evidence="5">Preprotein translocase subunit SecB</fullName>
    </submittedName>
</protein>
<dbReference type="Gene3D" id="3.10.420.10">
    <property type="entry name" value="SecB-like"/>
    <property type="match status" value="1"/>
</dbReference>
<keyword evidence="2" id="KW-0813">Transport</keyword>
<reference evidence="5 6" key="1">
    <citation type="submission" date="2019-03" db="EMBL/GenBank/DDBJ databases">
        <title>Genomic Encyclopedia of Type Strains, Phase IV (KMG-IV): sequencing the most valuable type-strain genomes for metagenomic binning, comparative biology and taxonomic classification.</title>
        <authorList>
            <person name="Goeker M."/>
        </authorList>
    </citation>
    <scope>NUCLEOTIDE SEQUENCE [LARGE SCALE GENOMIC DNA]</scope>
    <source>
        <strain evidence="5 6">DSM 23917</strain>
    </source>
</reference>
<evidence type="ECO:0000313" key="6">
    <source>
        <dbReference type="Proteomes" id="UP000295600"/>
    </source>
</evidence>
<evidence type="ECO:0000256" key="3">
    <source>
        <dbReference type="ARBA" id="ARBA00022927"/>
    </source>
</evidence>
<dbReference type="InterPro" id="IPR035958">
    <property type="entry name" value="SecB-like_sf"/>
</dbReference>
<evidence type="ECO:0000256" key="4">
    <source>
        <dbReference type="ARBA" id="ARBA00023010"/>
    </source>
</evidence>
<comment type="caution">
    <text evidence="5">The sequence shown here is derived from an EMBL/GenBank/DDBJ whole genome shotgun (WGS) entry which is preliminary data.</text>
</comment>